<sequence>MSTFRVAVWDPVLLVGQMICLQSVFYTTESFLMFSWSFNGAYRPSLDHIFNVQTMRPMTFIQLITSIAVAFAISILVGRAKQCLDFACTLHFWHIIVSVIYNWQFPTQFTWWLLQLVSVSICTVLAEWLCMRKETLEIPLSMPSSSKQNET</sequence>
<evidence type="ECO:0000313" key="10">
    <source>
        <dbReference type="EMBL" id="KAI1711164.1"/>
    </source>
</evidence>
<dbReference type="GO" id="GO:0005829">
    <property type="term" value="C:cytosol"/>
    <property type="evidence" value="ECO:0007669"/>
    <property type="project" value="GOC"/>
</dbReference>
<dbReference type="InterPro" id="IPR019185">
    <property type="entry name" value="Integral_membrane_SYS1-rel"/>
</dbReference>
<evidence type="ECO:0000256" key="8">
    <source>
        <dbReference type="ARBA" id="ARBA00023136"/>
    </source>
</evidence>
<dbReference type="Pfam" id="PF09801">
    <property type="entry name" value="SYS1"/>
    <property type="match status" value="1"/>
</dbReference>
<feature type="transmembrane region" description="Helical" evidence="9">
    <location>
        <begin position="109"/>
        <end position="130"/>
    </location>
</feature>
<comment type="caution">
    <text evidence="10">The sequence shown here is derived from an EMBL/GenBank/DDBJ whole genome shotgun (WGS) entry which is preliminary data.</text>
</comment>
<comment type="subcellular location">
    <subcellularLocation>
        <location evidence="1">Golgi apparatus membrane</location>
        <topology evidence="1">Multi-pass membrane protein</topology>
    </subcellularLocation>
</comment>
<dbReference type="EMBL" id="JAKKPZ010000023">
    <property type="protein sequence ID" value="KAI1711164.1"/>
    <property type="molecule type" value="Genomic_DNA"/>
</dbReference>
<keyword evidence="3" id="KW-0813">Transport</keyword>
<dbReference type="GO" id="GO:0034067">
    <property type="term" value="P:protein localization to Golgi apparatus"/>
    <property type="evidence" value="ECO:0007669"/>
    <property type="project" value="TreeGrafter"/>
</dbReference>
<dbReference type="GO" id="GO:0000139">
    <property type="term" value="C:Golgi membrane"/>
    <property type="evidence" value="ECO:0007669"/>
    <property type="project" value="UniProtKB-SubCell"/>
</dbReference>
<feature type="transmembrane region" description="Helical" evidence="9">
    <location>
        <begin position="84"/>
        <end position="103"/>
    </location>
</feature>
<dbReference type="GO" id="GO:0005802">
    <property type="term" value="C:trans-Golgi network"/>
    <property type="evidence" value="ECO:0007669"/>
    <property type="project" value="TreeGrafter"/>
</dbReference>
<evidence type="ECO:0000256" key="2">
    <source>
        <dbReference type="ARBA" id="ARBA00008160"/>
    </source>
</evidence>
<name>A0AAD4N2Z6_9BILA</name>
<keyword evidence="5" id="KW-0653">Protein transport</keyword>
<evidence type="ECO:0000256" key="7">
    <source>
        <dbReference type="ARBA" id="ARBA00023034"/>
    </source>
</evidence>
<keyword evidence="7" id="KW-0333">Golgi apparatus</keyword>
<dbReference type="PANTHER" id="PTHR12952">
    <property type="entry name" value="SYS1"/>
    <property type="match status" value="1"/>
</dbReference>
<evidence type="ECO:0000256" key="1">
    <source>
        <dbReference type="ARBA" id="ARBA00004653"/>
    </source>
</evidence>
<comment type="similarity">
    <text evidence="2">Belongs to the SYS1 family.</text>
</comment>
<organism evidence="10 11">
    <name type="scientific">Ditylenchus destructor</name>
    <dbReference type="NCBI Taxonomy" id="166010"/>
    <lineage>
        <taxon>Eukaryota</taxon>
        <taxon>Metazoa</taxon>
        <taxon>Ecdysozoa</taxon>
        <taxon>Nematoda</taxon>
        <taxon>Chromadorea</taxon>
        <taxon>Rhabditida</taxon>
        <taxon>Tylenchina</taxon>
        <taxon>Tylenchomorpha</taxon>
        <taxon>Sphaerularioidea</taxon>
        <taxon>Anguinidae</taxon>
        <taxon>Anguininae</taxon>
        <taxon>Ditylenchus</taxon>
    </lineage>
</organism>
<keyword evidence="6 9" id="KW-1133">Transmembrane helix</keyword>
<dbReference type="PANTHER" id="PTHR12952:SF0">
    <property type="entry name" value="PROTEIN SYS1 HOMOLOG"/>
    <property type="match status" value="1"/>
</dbReference>
<evidence type="ECO:0000313" key="11">
    <source>
        <dbReference type="Proteomes" id="UP001201812"/>
    </source>
</evidence>
<keyword evidence="4 9" id="KW-0812">Transmembrane</keyword>
<dbReference type="GO" id="GO:0006895">
    <property type="term" value="P:Golgi to endosome transport"/>
    <property type="evidence" value="ECO:0007669"/>
    <property type="project" value="TreeGrafter"/>
</dbReference>
<reference evidence="10" key="1">
    <citation type="submission" date="2022-01" db="EMBL/GenBank/DDBJ databases">
        <title>Genome Sequence Resource for Two Populations of Ditylenchus destructor, the Migratory Endoparasitic Phytonematode.</title>
        <authorList>
            <person name="Zhang H."/>
            <person name="Lin R."/>
            <person name="Xie B."/>
        </authorList>
    </citation>
    <scope>NUCLEOTIDE SEQUENCE</scope>
    <source>
        <strain evidence="10">BazhouSP</strain>
    </source>
</reference>
<evidence type="ECO:0000256" key="4">
    <source>
        <dbReference type="ARBA" id="ARBA00022692"/>
    </source>
</evidence>
<evidence type="ECO:0000256" key="6">
    <source>
        <dbReference type="ARBA" id="ARBA00022989"/>
    </source>
</evidence>
<feature type="transmembrane region" description="Helical" evidence="9">
    <location>
        <begin position="12"/>
        <end position="38"/>
    </location>
</feature>
<keyword evidence="11" id="KW-1185">Reference proteome</keyword>
<keyword evidence="8 9" id="KW-0472">Membrane</keyword>
<evidence type="ECO:0000256" key="3">
    <source>
        <dbReference type="ARBA" id="ARBA00022448"/>
    </source>
</evidence>
<protein>
    <submittedName>
        <fullName evidence="10">Integral membrane protein S linking to the trans golgi network domain-containing protein</fullName>
    </submittedName>
</protein>
<evidence type="ECO:0000256" key="9">
    <source>
        <dbReference type="SAM" id="Phobius"/>
    </source>
</evidence>
<evidence type="ECO:0000256" key="5">
    <source>
        <dbReference type="ARBA" id="ARBA00022927"/>
    </source>
</evidence>
<accession>A0AAD4N2Z6</accession>
<feature type="transmembrane region" description="Helical" evidence="9">
    <location>
        <begin position="58"/>
        <end position="77"/>
    </location>
</feature>
<gene>
    <name evidence="10" type="ORF">DdX_10418</name>
</gene>
<dbReference type="GO" id="GO:0043001">
    <property type="term" value="P:Golgi to plasma membrane protein transport"/>
    <property type="evidence" value="ECO:0007669"/>
    <property type="project" value="TreeGrafter"/>
</dbReference>
<proteinExistence type="inferred from homology"/>
<dbReference type="AlphaFoldDB" id="A0AAD4N2Z6"/>
<dbReference type="Proteomes" id="UP001201812">
    <property type="component" value="Unassembled WGS sequence"/>
</dbReference>